<organism evidence="8 9">
    <name type="scientific">Thauera mechernichensis</name>
    <dbReference type="NCBI Taxonomy" id="82788"/>
    <lineage>
        <taxon>Bacteria</taxon>
        <taxon>Pseudomonadati</taxon>
        <taxon>Pseudomonadota</taxon>
        <taxon>Betaproteobacteria</taxon>
        <taxon>Rhodocyclales</taxon>
        <taxon>Zoogloeaceae</taxon>
        <taxon>Thauera</taxon>
    </lineage>
</organism>
<dbReference type="RefSeq" id="WP_277835525.1">
    <property type="nucleotide sequence ID" value="NZ_JARQZE010000027.1"/>
</dbReference>
<feature type="transmembrane region" description="Helical" evidence="7">
    <location>
        <begin position="67"/>
        <end position="88"/>
    </location>
</feature>
<dbReference type="InterPro" id="IPR051539">
    <property type="entry name" value="T4SS-coupling_protein"/>
</dbReference>
<dbReference type="SUPFAM" id="SSF52540">
    <property type="entry name" value="P-loop containing nucleoside triphosphate hydrolases"/>
    <property type="match status" value="1"/>
</dbReference>
<comment type="subcellular location">
    <subcellularLocation>
        <location evidence="1">Cell membrane</location>
        <topology evidence="1">Multi-pass membrane protein</topology>
    </subcellularLocation>
</comment>
<dbReference type="Gene3D" id="3.40.50.300">
    <property type="entry name" value="P-loop containing nucleotide triphosphate hydrolases"/>
    <property type="match status" value="1"/>
</dbReference>
<keyword evidence="5 7" id="KW-1133">Transmembrane helix</keyword>
<evidence type="ECO:0000256" key="5">
    <source>
        <dbReference type="ARBA" id="ARBA00022989"/>
    </source>
</evidence>
<protein>
    <submittedName>
        <fullName evidence="8">Type IV secretory system conjugative DNA transfer family protein</fullName>
    </submittedName>
</protein>
<dbReference type="EMBL" id="JBHTMC010000042">
    <property type="protein sequence ID" value="MFD1265784.1"/>
    <property type="molecule type" value="Genomic_DNA"/>
</dbReference>
<evidence type="ECO:0000256" key="6">
    <source>
        <dbReference type="ARBA" id="ARBA00023136"/>
    </source>
</evidence>
<accession>A0ABW3WJ27</accession>
<dbReference type="InterPro" id="IPR027417">
    <property type="entry name" value="P-loop_NTPase"/>
</dbReference>
<comment type="caution">
    <text evidence="8">The sequence shown here is derived from an EMBL/GenBank/DDBJ whole genome shotgun (WGS) entry which is preliminary data.</text>
</comment>
<evidence type="ECO:0000256" key="1">
    <source>
        <dbReference type="ARBA" id="ARBA00004651"/>
    </source>
</evidence>
<reference evidence="9" key="1">
    <citation type="journal article" date="2019" name="Int. J. Syst. Evol. Microbiol.">
        <title>The Global Catalogue of Microorganisms (GCM) 10K type strain sequencing project: providing services to taxonomists for standard genome sequencing and annotation.</title>
        <authorList>
            <consortium name="The Broad Institute Genomics Platform"/>
            <consortium name="The Broad Institute Genome Sequencing Center for Infectious Disease"/>
            <person name="Wu L."/>
            <person name="Ma J."/>
        </authorList>
    </citation>
    <scope>NUCLEOTIDE SEQUENCE [LARGE SCALE GENOMIC DNA]</scope>
    <source>
        <strain evidence="9">CCUG 48884</strain>
    </source>
</reference>
<sequence length="667" mass="73309">MTLNISDNSWAKAGLAIGGLLLVVGLWAYLAGGIFMLAYDRKFEEATPLTLYQYWYHYGADAQVQKWLYIASGISLAVLLAPALLFFAPAKQSLFGDARFAKKSEITKAGLFGEKGIIVGKLGGRYLMFEGQQHAIISAPTRSGKGVGIVIPNLLNWPESVVVLDIKQENWDITSAYRRKYGQECYLFNPAATDYRTHRYNPLSYISEDPNFRIDDVQKIGNMLFPDQPGTDVIWTATPRSLFLGVCLYLLETPGKPVTLGQVLRETLVNGDGSAYFAKIINDRAAAGNPLSGACVRGLNTYISIAAENTRSGIIGGFRSRLELWMNPLVDAATSANDFDLRDVRKKRMSIYLGVTPDNLERMAPLLNLFFQQLIDLNTRELPNQNKAIKYTCMLLMDEFTAIGKIPILSKGISYIAGYWLRMMPIIQSPAQVVEVYGKDAAQTFTTNHALQIIYPPKASETQTARDISEWLGYQTVKGISVSKSKSIFGKKTPSESASDQRRALMLPQEITSLGKTRELVVMEDVPPILANKVLYFKDRAFVDRLKAVSARLHALGNKVPTKKQLDDAIEAGELGAPVPKIDLEAHEREMGGELPVTVVAPAQGGTEVVTVERPVTPDDVPNLAKLSLASFAVDFSAVEKPAVGELDEAALHAYADSLCQQAGIKL</sequence>
<proteinExistence type="inferred from homology"/>
<feature type="transmembrane region" description="Helical" evidence="7">
    <location>
        <begin position="15"/>
        <end position="39"/>
    </location>
</feature>
<comment type="similarity">
    <text evidence="2">Belongs to the VirD4/TraG family.</text>
</comment>
<evidence type="ECO:0000256" key="3">
    <source>
        <dbReference type="ARBA" id="ARBA00022475"/>
    </source>
</evidence>
<keyword evidence="4 7" id="KW-0812">Transmembrane</keyword>
<dbReference type="Proteomes" id="UP001597158">
    <property type="component" value="Unassembled WGS sequence"/>
</dbReference>
<dbReference type="PANTHER" id="PTHR37937">
    <property type="entry name" value="CONJUGATIVE TRANSFER: DNA TRANSPORT"/>
    <property type="match status" value="1"/>
</dbReference>
<keyword evidence="3" id="KW-1003">Cell membrane</keyword>
<evidence type="ECO:0000256" key="2">
    <source>
        <dbReference type="ARBA" id="ARBA00008806"/>
    </source>
</evidence>
<dbReference type="CDD" id="cd01127">
    <property type="entry name" value="TrwB_TraG_TraD_VirD4"/>
    <property type="match status" value="2"/>
</dbReference>
<dbReference type="Pfam" id="PF02534">
    <property type="entry name" value="T4SS-DNA_transf"/>
    <property type="match status" value="1"/>
</dbReference>
<name>A0ABW3WJ27_9RHOO</name>
<evidence type="ECO:0000256" key="7">
    <source>
        <dbReference type="SAM" id="Phobius"/>
    </source>
</evidence>
<gene>
    <name evidence="8" type="ORF">ACFQ4M_19585</name>
</gene>
<evidence type="ECO:0000313" key="9">
    <source>
        <dbReference type="Proteomes" id="UP001597158"/>
    </source>
</evidence>
<dbReference type="PANTHER" id="PTHR37937:SF1">
    <property type="entry name" value="CONJUGATIVE TRANSFER: DNA TRANSPORT"/>
    <property type="match status" value="1"/>
</dbReference>
<evidence type="ECO:0000256" key="4">
    <source>
        <dbReference type="ARBA" id="ARBA00022692"/>
    </source>
</evidence>
<dbReference type="InterPro" id="IPR003688">
    <property type="entry name" value="TraG/VirD4"/>
</dbReference>
<evidence type="ECO:0000313" key="8">
    <source>
        <dbReference type="EMBL" id="MFD1265784.1"/>
    </source>
</evidence>
<keyword evidence="6 7" id="KW-0472">Membrane</keyword>
<keyword evidence="9" id="KW-1185">Reference proteome</keyword>